<dbReference type="InterPro" id="IPR002817">
    <property type="entry name" value="ThiC/BzaA/B"/>
</dbReference>
<dbReference type="InterPro" id="IPR038521">
    <property type="entry name" value="ThiC/Bza_core_dom"/>
</dbReference>
<proteinExistence type="predicted"/>
<dbReference type="AlphaFoldDB" id="A0AAD1Z756"/>
<keyword evidence="5" id="KW-0862">Zinc</keyword>
<organism evidence="9 10">
    <name type="scientific">Fraxinus pennsylvanica</name>
    <dbReference type="NCBI Taxonomy" id="56036"/>
    <lineage>
        <taxon>Eukaryota</taxon>
        <taxon>Viridiplantae</taxon>
        <taxon>Streptophyta</taxon>
        <taxon>Embryophyta</taxon>
        <taxon>Tracheophyta</taxon>
        <taxon>Spermatophyta</taxon>
        <taxon>Magnoliopsida</taxon>
        <taxon>eudicotyledons</taxon>
        <taxon>Gunneridae</taxon>
        <taxon>Pentapetalae</taxon>
        <taxon>asterids</taxon>
        <taxon>lamiids</taxon>
        <taxon>Lamiales</taxon>
        <taxon>Oleaceae</taxon>
        <taxon>Oleeae</taxon>
        <taxon>Fraxinus</taxon>
    </lineage>
</organism>
<comment type="cofactor">
    <cofactor evidence="1">
        <name>[4Fe-4S] cluster</name>
        <dbReference type="ChEBI" id="CHEBI:49883"/>
    </cofactor>
</comment>
<evidence type="ECO:0008006" key="11">
    <source>
        <dbReference type="Google" id="ProtNLM"/>
    </source>
</evidence>
<keyword evidence="3" id="KW-0949">S-adenosyl-L-methionine</keyword>
<dbReference type="Proteomes" id="UP000834106">
    <property type="component" value="Chromosome 7"/>
</dbReference>
<evidence type="ECO:0000256" key="3">
    <source>
        <dbReference type="ARBA" id="ARBA00022691"/>
    </source>
</evidence>
<reference evidence="9" key="1">
    <citation type="submission" date="2023-05" db="EMBL/GenBank/DDBJ databases">
        <authorList>
            <person name="Huff M."/>
        </authorList>
    </citation>
    <scope>NUCLEOTIDE SEQUENCE</scope>
</reference>
<dbReference type="PANTHER" id="PTHR30557">
    <property type="entry name" value="THIAMINE BIOSYNTHESIS PROTEIN THIC"/>
    <property type="match status" value="1"/>
</dbReference>
<keyword evidence="10" id="KW-1185">Reference proteome</keyword>
<evidence type="ECO:0000256" key="4">
    <source>
        <dbReference type="ARBA" id="ARBA00022723"/>
    </source>
</evidence>
<dbReference type="GO" id="GO:0046872">
    <property type="term" value="F:metal ion binding"/>
    <property type="evidence" value="ECO:0007669"/>
    <property type="project" value="UniProtKB-KW"/>
</dbReference>
<evidence type="ECO:0000256" key="5">
    <source>
        <dbReference type="ARBA" id="ARBA00022833"/>
    </source>
</evidence>
<evidence type="ECO:0000256" key="1">
    <source>
        <dbReference type="ARBA" id="ARBA00001966"/>
    </source>
</evidence>
<keyword evidence="6" id="KW-0408">Iron</keyword>
<protein>
    <recommendedName>
        <fullName evidence="11">Phosphomethylpyrimidine synthase</fullName>
    </recommendedName>
</protein>
<dbReference type="GO" id="GO:0009228">
    <property type="term" value="P:thiamine biosynthetic process"/>
    <property type="evidence" value="ECO:0007669"/>
    <property type="project" value="InterPro"/>
</dbReference>
<evidence type="ECO:0000313" key="9">
    <source>
        <dbReference type="EMBL" id="CAI9764491.1"/>
    </source>
</evidence>
<dbReference type="GO" id="GO:0016829">
    <property type="term" value="F:lyase activity"/>
    <property type="evidence" value="ECO:0007669"/>
    <property type="project" value="UniProtKB-KW"/>
</dbReference>
<accession>A0AAD1Z756</accession>
<dbReference type="Gene3D" id="3.20.20.540">
    <property type="entry name" value="Radical SAM ThiC family, central domain"/>
    <property type="match status" value="1"/>
</dbReference>
<keyword evidence="2" id="KW-0004">4Fe-4S</keyword>
<evidence type="ECO:0000256" key="7">
    <source>
        <dbReference type="ARBA" id="ARBA00023014"/>
    </source>
</evidence>
<evidence type="ECO:0000256" key="8">
    <source>
        <dbReference type="ARBA" id="ARBA00023239"/>
    </source>
</evidence>
<gene>
    <name evidence="9" type="ORF">FPE_LOCUS11921</name>
</gene>
<keyword evidence="8" id="KW-0456">Lyase</keyword>
<sequence length="137" mass="15113">MIVGRNFLLKVNSNIGNSVVVSSIEEEVHKLQWATMWGADTIMDLSERQDGWNEDTLTFKIQMFGLRESRWLLPTSSGWLQVHSGCSGSGLCSLELEGGTAGFTVASHSSIVTTGRWRRSELQPKGGGSRLRVMVVE</sequence>
<evidence type="ECO:0000313" key="10">
    <source>
        <dbReference type="Proteomes" id="UP000834106"/>
    </source>
</evidence>
<dbReference type="EMBL" id="OU503042">
    <property type="protein sequence ID" value="CAI9764491.1"/>
    <property type="molecule type" value="Genomic_DNA"/>
</dbReference>
<dbReference type="GO" id="GO:0051539">
    <property type="term" value="F:4 iron, 4 sulfur cluster binding"/>
    <property type="evidence" value="ECO:0007669"/>
    <property type="project" value="UniProtKB-KW"/>
</dbReference>
<dbReference type="Pfam" id="PF01964">
    <property type="entry name" value="ThiC_Rad_SAM"/>
    <property type="match status" value="1"/>
</dbReference>
<keyword evidence="4" id="KW-0479">Metal-binding</keyword>
<keyword evidence="7" id="KW-0411">Iron-sulfur</keyword>
<dbReference type="PANTHER" id="PTHR30557:SF1">
    <property type="entry name" value="PHOSPHOMETHYLPYRIMIDINE SYNTHASE, CHLOROPLASTIC"/>
    <property type="match status" value="1"/>
</dbReference>
<evidence type="ECO:0000256" key="6">
    <source>
        <dbReference type="ARBA" id="ARBA00023004"/>
    </source>
</evidence>
<evidence type="ECO:0000256" key="2">
    <source>
        <dbReference type="ARBA" id="ARBA00022485"/>
    </source>
</evidence>
<name>A0AAD1Z756_9LAMI</name>